<dbReference type="Proteomes" id="UP000244005">
    <property type="component" value="Unassembled WGS sequence"/>
</dbReference>
<evidence type="ECO:0000256" key="1">
    <source>
        <dbReference type="SAM" id="MobiDB-lite"/>
    </source>
</evidence>
<sequence length="125" mass="12681">MGLRPGAGGRGLGGEARAVHQPLAGWESSPAAVASSCGTSCRSGLALRRGGRGRSGAFRRFDPPPAPPLPPGAGAAPQDARSESGRRSKVRAQAEGLGLGLGGYPRFLSFSVSGWRSLRRCGTVG</sequence>
<accession>A0A2R6WHA3</accession>
<feature type="region of interest" description="Disordered" evidence="1">
    <location>
        <begin position="45"/>
        <end position="91"/>
    </location>
</feature>
<keyword evidence="3" id="KW-1185">Reference proteome</keyword>
<dbReference type="EMBL" id="KZ772763">
    <property type="protein sequence ID" value="PTQ33213.1"/>
    <property type="molecule type" value="Genomic_DNA"/>
</dbReference>
<name>A0A2R6WHA3_MARPO</name>
<dbReference type="Gramene" id="Mp6g20940.1">
    <property type="protein sequence ID" value="Mp6g20940.1.cds1"/>
    <property type="gene ID" value="Mp6g20940"/>
</dbReference>
<protein>
    <submittedName>
        <fullName evidence="2">Uncharacterized protein</fullName>
    </submittedName>
</protein>
<evidence type="ECO:0000313" key="3">
    <source>
        <dbReference type="Proteomes" id="UP000244005"/>
    </source>
</evidence>
<proteinExistence type="predicted"/>
<reference evidence="3" key="1">
    <citation type="journal article" date="2017" name="Cell">
        <title>Insights into land plant evolution garnered from the Marchantia polymorpha genome.</title>
        <authorList>
            <person name="Bowman J.L."/>
            <person name="Kohchi T."/>
            <person name="Yamato K.T."/>
            <person name="Jenkins J."/>
            <person name="Shu S."/>
            <person name="Ishizaki K."/>
            <person name="Yamaoka S."/>
            <person name="Nishihama R."/>
            <person name="Nakamura Y."/>
            <person name="Berger F."/>
            <person name="Adam C."/>
            <person name="Aki S.S."/>
            <person name="Althoff F."/>
            <person name="Araki T."/>
            <person name="Arteaga-Vazquez M.A."/>
            <person name="Balasubrmanian S."/>
            <person name="Barry K."/>
            <person name="Bauer D."/>
            <person name="Boehm C.R."/>
            <person name="Briginshaw L."/>
            <person name="Caballero-Perez J."/>
            <person name="Catarino B."/>
            <person name="Chen F."/>
            <person name="Chiyoda S."/>
            <person name="Chovatia M."/>
            <person name="Davies K.M."/>
            <person name="Delmans M."/>
            <person name="Demura T."/>
            <person name="Dierschke T."/>
            <person name="Dolan L."/>
            <person name="Dorantes-Acosta A.E."/>
            <person name="Eklund D.M."/>
            <person name="Florent S.N."/>
            <person name="Flores-Sandoval E."/>
            <person name="Fujiyama A."/>
            <person name="Fukuzawa H."/>
            <person name="Galik B."/>
            <person name="Grimanelli D."/>
            <person name="Grimwood J."/>
            <person name="Grossniklaus U."/>
            <person name="Hamada T."/>
            <person name="Haseloff J."/>
            <person name="Hetherington A.J."/>
            <person name="Higo A."/>
            <person name="Hirakawa Y."/>
            <person name="Hundley H.N."/>
            <person name="Ikeda Y."/>
            <person name="Inoue K."/>
            <person name="Inoue S.I."/>
            <person name="Ishida S."/>
            <person name="Jia Q."/>
            <person name="Kakita M."/>
            <person name="Kanazawa T."/>
            <person name="Kawai Y."/>
            <person name="Kawashima T."/>
            <person name="Kennedy M."/>
            <person name="Kinose K."/>
            <person name="Kinoshita T."/>
            <person name="Kohara Y."/>
            <person name="Koide E."/>
            <person name="Komatsu K."/>
            <person name="Kopischke S."/>
            <person name="Kubo M."/>
            <person name="Kyozuka J."/>
            <person name="Lagercrantz U."/>
            <person name="Lin S.S."/>
            <person name="Lindquist E."/>
            <person name="Lipzen A.M."/>
            <person name="Lu C.W."/>
            <person name="De Luna E."/>
            <person name="Martienssen R.A."/>
            <person name="Minamino N."/>
            <person name="Mizutani M."/>
            <person name="Mizutani M."/>
            <person name="Mochizuki N."/>
            <person name="Monte I."/>
            <person name="Mosher R."/>
            <person name="Nagasaki H."/>
            <person name="Nakagami H."/>
            <person name="Naramoto S."/>
            <person name="Nishitani K."/>
            <person name="Ohtani M."/>
            <person name="Okamoto T."/>
            <person name="Okumura M."/>
            <person name="Phillips J."/>
            <person name="Pollak B."/>
            <person name="Reinders A."/>
            <person name="Rovekamp M."/>
            <person name="Sano R."/>
            <person name="Sawa S."/>
            <person name="Schmid M.W."/>
            <person name="Shirakawa M."/>
            <person name="Solano R."/>
            <person name="Spunde A."/>
            <person name="Suetsugu N."/>
            <person name="Sugano S."/>
            <person name="Sugiyama A."/>
            <person name="Sun R."/>
            <person name="Suzuki Y."/>
            <person name="Takenaka M."/>
            <person name="Takezawa D."/>
            <person name="Tomogane H."/>
            <person name="Tsuzuki M."/>
            <person name="Ueda T."/>
            <person name="Umeda M."/>
            <person name="Ward J.M."/>
            <person name="Watanabe Y."/>
            <person name="Yazaki K."/>
            <person name="Yokoyama R."/>
            <person name="Yoshitake Y."/>
            <person name="Yotsui I."/>
            <person name="Zachgo S."/>
            <person name="Schmutz J."/>
        </authorList>
    </citation>
    <scope>NUCLEOTIDE SEQUENCE [LARGE SCALE GENOMIC DNA]</scope>
    <source>
        <strain evidence="3">Tak-1</strain>
    </source>
</reference>
<organism evidence="2 3">
    <name type="scientific">Marchantia polymorpha</name>
    <name type="common">Common liverwort</name>
    <name type="synonym">Marchantia aquatica</name>
    <dbReference type="NCBI Taxonomy" id="3197"/>
    <lineage>
        <taxon>Eukaryota</taxon>
        <taxon>Viridiplantae</taxon>
        <taxon>Streptophyta</taxon>
        <taxon>Embryophyta</taxon>
        <taxon>Marchantiophyta</taxon>
        <taxon>Marchantiopsida</taxon>
        <taxon>Marchantiidae</taxon>
        <taxon>Marchantiales</taxon>
        <taxon>Marchantiaceae</taxon>
        <taxon>Marchantia</taxon>
    </lineage>
</organism>
<gene>
    <name evidence="2" type="ORF">MARPO_0091s0061</name>
</gene>
<dbReference type="AlphaFoldDB" id="A0A2R6WHA3"/>
<evidence type="ECO:0000313" key="2">
    <source>
        <dbReference type="EMBL" id="PTQ33213.1"/>
    </source>
</evidence>